<name>A0A922IH65_DERFA</name>
<keyword evidence="5 7" id="KW-0378">Hydrolase</keyword>
<comment type="similarity">
    <text evidence="2 7 8">Belongs to the peptidase C12 family.</text>
</comment>
<evidence type="ECO:0000256" key="3">
    <source>
        <dbReference type="ARBA" id="ARBA00022670"/>
    </source>
</evidence>
<dbReference type="EMBL" id="SDOV01000008">
    <property type="protein sequence ID" value="KAH7638305.1"/>
    <property type="molecule type" value="Genomic_DNA"/>
</dbReference>
<dbReference type="Proteomes" id="UP000790347">
    <property type="component" value="Unassembled WGS sequence"/>
</dbReference>
<dbReference type="OrthoDB" id="427186at2759"/>
<evidence type="ECO:0000256" key="7">
    <source>
        <dbReference type="PROSITE-ProRule" id="PRU01393"/>
    </source>
</evidence>
<dbReference type="Pfam" id="PF01088">
    <property type="entry name" value="Peptidase_C12"/>
    <property type="match status" value="1"/>
</dbReference>
<dbReference type="PANTHER" id="PTHR10589">
    <property type="entry name" value="UBIQUITIN CARBOXYL-TERMINAL HYDROLASE"/>
    <property type="match status" value="1"/>
</dbReference>
<dbReference type="GO" id="GO:0016579">
    <property type="term" value="P:protein deubiquitination"/>
    <property type="evidence" value="ECO:0007669"/>
    <property type="project" value="TreeGrafter"/>
</dbReference>
<protein>
    <recommendedName>
        <fullName evidence="8">Ubiquitin carboxyl-terminal hydrolase</fullName>
        <ecNumber evidence="8">3.4.19.12</ecNumber>
    </recommendedName>
</protein>
<comment type="caution">
    <text evidence="11">The sequence shown here is derived from an EMBL/GenBank/DDBJ whole genome shotgun (WGS) entry which is preliminary data.</text>
</comment>
<gene>
    <name evidence="11" type="primary">UCHL3</name>
    <name evidence="11" type="ORF">DERF_004082</name>
    <name evidence="10" type="ORF">HUG17_9411</name>
</gene>
<evidence type="ECO:0000256" key="5">
    <source>
        <dbReference type="ARBA" id="ARBA00022801"/>
    </source>
</evidence>
<keyword evidence="6 7" id="KW-0788">Thiol protease</keyword>
<keyword evidence="4 7" id="KW-0833">Ubl conjugation pathway</keyword>
<dbReference type="EC" id="3.4.19.12" evidence="8"/>
<keyword evidence="3 7" id="KW-0645">Protease</keyword>
<dbReference type="GO" id="GO:0005737">
    <property type="term" value="C:cytoplasm"/>
    <property type="evidence" value="ECO:0007669"/>
    <property type="project" value="TreeGrafter"/>
</dbReference>
<comment type="catalytic activity">
    <reaction evidence="1 7 8">
        <text>Thiol-dependent hydrolysis of ester, thioester, amide, peptide and isopeptide bonds formed by the C-terminal Gly of ubiquitin (a 76-residue protein attached to proteins as an intracellular targeting signal).</text>
        <dbReference type="EC" id="3.4.19.12"/>
    </reaction>
</comment>
<reference evidence="10" key="3">
    <citation type="journal article" date="2021" name="World Allergy Organ. J.">
        <title>Chromosome-level assembly of Dermatophagoides farinae genome and transcriptome reveals two novel allergens Der f 37 and Der f 39.</title>
        <authorList>
            <person name="Chen J."/>
            <person name="Cai Z."/>
            <person name="Fan D."/>
            <person name="Hu J."/>
            <person name="Hou Y."/>
            <person name="He Y."/>
            <person name="Zhang Z."/>
            <person name="Zhao Z."/>
            <person name="Gao P."/>
            <person name="Hu W."/>
            <person name="Sun J."/>
            <person name="Li J."/>
            <person name="Ji K."/>
        </authorList>
    </citation>
    <scope>NUCLEOTIDE SEQUENCE</scope>
    <source>
        <strain evidence="10">JKM2019</strain>
    </source>
</reference>
<reference evidence="10" key="2">
    <citation type="submission" date="2020-06" db="EMBL/GenBank/DDBJ databases">
        <authorList>
            <person name="Ji K."/>
            <person name="Li J."/>
        </authorList>
    </citation>
    <scope>NUCLEOTIDE SEQUENCE</scope>
    <source>
        <strain evidence="10">JKM2019</strain>
        <tissue evidence="10">Whole body</tissue>
    </source>
</reference>
<dbReference type="PANTHER" id="PTHR10589:SF17">
    <property type="entry name" value="UBIQUITIN CARBOXYL-TERMINAL HYDROLASE"/>
    <property type="match status" value="1"/>
</dbReference>
<dbReference type="PRINTS" id="PR00707">
    <property type="entry name" value="UBCTHYDRLASE"/>
</dbReference>
<dbReference type="InterPro" id="IPR036959">
    <property type="entry name" value="Peptidase_C12_UCH_sf"/>
</dbReference>
<reference evidence="11" key="1">
    <citation type="submission" date="2013-05" db="EMBL/GenBank/DDBJ databases">
        <authorList>
            <person name="Yim A.K.Y."/>
            <person name="Chan T.F."/>
            <person name="Ji K.M."/>
            <person name="Liu X.Y."/>
            <person name="Zhou J.W."/>
            <person name="Li R.Q."/>
            <person name="Yang K.Y."/>
            <person name="Li J."/>
            <person name="Li M."/>
            <person name="Law P.T.W."/>
            <person name="Wu Y.L."/>
            <person name="Cai Z.L."/>
            <person name="Qin H."/>
            <person name="Bao Y."/>
            <person name="Leung R.K.K."/>
            <person name="Ng P.K.S."/>
            <person name="Zou J."/>
            <person name="Zhong X.J."/>
            <person name="Ran P.X."/>
            <person name="Zhong N.S."/>
            <person name="Liu Z.G."/>
            <person name="Tsui S.K.W."/>
        </authorList>
    </citation>
    <scope>NUCLEOTIDE SEQUENCE</scope>
    <source>
        <strain evidence="11">Derf</strain>
        <tissue evidence="11">Whole organism</tissue>
    </source>
</reference>
<evidence type="ECO:0000313" key="10">
    <source>
        <dbReference type="EMBL" id="KAH7638305.1"/>
    </source>
</evidence>
<feature type="domain" description="UCH catalytic" evidence="9">
    <location>
        <begin position="16"/>
        <end position="246"/>
    </location>
</feature>
<feature type="site" description="Transition state stabilizer" evidence="7">
    <location>
        <position position="98"/>
    </location>
</feature>
<keyword evidence="12" id="KW-1185">Reference proteome</keyword>
<evidence type="ECO:0000256" key="2">
    <source>
        <dbReference type="ARBA" id="ARBA00009326"/>
    </source>
</evidence>
<feature type="active site" description="Nucleophile" evidence="7">
    <location>
        <position position="104"/>
    </location>
</feature>
<evidence type="ECO:0000313" key="11">
    <source>
        <dbReference type="EMBL" id="KAH9530264.1"/>
    </source>
</evidence>
<sequence>MSTTTDKDQTSTKEEYWYPLESDPTYWSDYLRSLTTGSSNGRYFIDIPSIDLVDEMGIFECHNIIAYIFLYQMKSYQQLGTLEPLDSSNCRNLFFMRQFVHNSCGSVALFHAYINTIASDKLNGTDSLIDRFYQENRDHTPEERGHSFATNSLLKQLHHDVSLHGQSELPSDEQLSKIDYHYVAFIPLNGSIFELDGRKSLPIIHQNDDQTQIDKDNFKRQALKIIKRYMQLDPNNLHYSLLALCTSSSS</sequence>
<evidence type="ECO:0000256" key="6">
    <source>
        <dbReference type="ARBA" id="ARBA00022807"/>
    </source>
</evidence>
<dbReference type="InterPro" id="IPR001578">
    <property type="entry name" value="Peptidase_C12_UCH"/>
</dbReference>
<dbReference type="PROSITE" id="PS52048">
    <property type="entry name" value="UCH_DOMAIN"/>
    <property type="match status" value="1"/>
</dbReference>
<evidence type="ECO:0000256" key="8">
    <source>
        <dbReference type="RuleBase" id="RU361215"/>
    </source>
</evidence>
<dbReference type="GO" id="GO:0006511">
    <property type="term" value="P:ubiquitin-dependent protein catabolic process"/>
    <property type="evidence" value="ECO:0007669"/>
    <property type="project" value="UniProtKB-UniRule"/>
</dbReference>
<dbReference type="SUPFAM" id="SSF54001">
    <property type="entry name" value="Cysteine proteinases"/>
    <property type="match status" value="1"/>
</dbReference>
<dbReference type="AlphaFoldDB" id="A0A922IH65"/>
<feature type="active site" description="Proton donor" evidence="7">
    <location>
        <position position="181"/>
    </location>
</feature>
<dbReference type="EMBL" id="ASGP02000001">
    <property type="protein sequence ID" value="KAH9530264.1"/>
    <property type="molecule type" value="Genomic_DNA"/>
</dbReference>
<feature type="site" description="Important for enzyme activity" evidence="7">
    <location>
        <position position="196"/>
    </location>
</feature>
<evidence type="ECO:0000313" key="12">
    <source>
        <dbReference type="Proteomes" id="UP000790347"/>
    </source>
</evidence>
<dbReference type="Proteomes" id="UP000828236">
    <property type="component" value="Unassembled WGS sequence"/>
</dbReference>
<accession>A0A922IH65</accession>
<evidence type="ECO:0000256" key="4">
    <source>
        <dbReference type="ARBA" id="ARBA00022786"/>
    </source>
</evidence>
<evidence type="ECO:0000256" key="1">
    <source>
        <dbReference type="ARBA" id="ARBA00000707"/>
    </source>
</evidence>
<dbReference type="Gene3D" id="3.40.532.10">
    <property type="entry name" value="Peptidase C12, ubiquitin carboxyl-terminal hydrolase"/>
    <property type="match status" value="1"/>
</dbReference>
<dbReference type="InterPro" id="IPR038765">
    <property type="entry name" value="Papain-like_cys_pep_sf"/>
</dbReference>
<evidence type="ECO:0000259" key="9">
    <source>
        <dbReference type="PROSITE" id="PS52048"/>
    </source>
</evidence>
<organism evidence="11 12">
    <name type="scientific">Dermatophagoides farinae</name>
    <name type="common">American house dust mite</name>
    <dbReference type="NCBI Taxonomy" id="6954"/>
    <lineage>
        <taxon>Eukaryota</taxon>
        <taxon>Metazoa</taxon>
        <taxon>Ecdysozoa</taxon>
        <taxon>Arthropoda</taxon>
        <taxon>Chelicerata</taxon>
        <taxon>Arachnida</taxon>
        <taxon>Acari</taxon>
        <taxon>Acariformes</taxon>
        <taxon>Sarcoptiformes</taxon>
        <taxon>Astigmata</taxon>
        <taxon>Psoroptidia</taxon>
        <taxon>Analgoidea</taxon>
        <taxon>Pyroglyphidae</taxon>
        <taxon>Dermatophagoidinae</taxon>
        <taxon>Dermatophagoides</taxon>
    </lineage>
</organism>
<proteinExistence type="inferred from homology"/>
<dbReference type="GO" id="GO:0004843">
    <property type="term" value="F:cysteine-type deubiquitinase activity"/>
    <property type="evidence" value="ECO:0007669"/>
    <property type="project" value="UniProtKB-UniRule"/>
</dbReference>
<reference evidence="11" key="4">
    <citation type="journal article" date="2022" name="Res Sq">
        <title>Comparative Genomics Reveals Insights into the Divergent Evolution of Astigmatic Mites and Household Pest Adaptations.</title>
        <authorList>
            <person name="Xiong Q."/>
            <person name="Wan A.T.-Y."/>
            <person name="Liu X.-Y."/>
            <person name="Fung C.S.-H."/>
            <person name="Xiao X."/>
            <person name="Malainual N."/>
            <person name="Hou J."/>
            <person name="Wang L."/>
            <person name="Wang M."/>
            <person name="Yang K."/>
            <person name="Cui Y."/>
            <person name="Leung E."/>
            <person name="Nong W."/>
            <person name="Shin S.-K."/>
            <person name="Au S."/>
            <person name="Jeong K.Y."/>
            <person name="Chew F.T."/>
            <person name="Hui J."/>
            <person name="Leung T.F."/>
            <person name="Tungtrongchitr A."/>
            <person name="Zhong N."/>
            <person name="Liu Z."/>
            <person name="Tsui S."/>
        </authorList>
    </citation>
    <scope>NUCLEOTIDE SEQUENCE</scope>
    <source>
        <strain evidence="11">Derf</strain>
        <tissue evidence="11">Whole organism</tissue>
    </source>
</reference>